<dbReference type="PANTHER" id="PTHR30576:SF0">
    <property type="entry name" value="UNDECAPRENYL-PHOSPHATE N-ACETYLGALACTOSAMINYL 1-PHOSPHATE TRANSFERASE-RELATED"/>
    <property type="match status" value="1"/>
</dbReference>
<dbReference type="PANTHER" id="PTHR30576">
    <property type="entry name" value="COLANIC BIOSYNTHESIS UDP-GLUCOSE LIPID CARRIER TRANSFERASE"/>
    <property type="match status" value="1"/>
</dbReference>
<name>A0A1G4GAD5_9BACT</name>
<accession>A0A1G4GAD5</accession>
<evidence type="ECO:0000259" key="3">
    <source>
        <dbReference type="Pfam" id="PF02397"/>
    </source>
</evidence>
<keyword evidence="5" id="KW-1185">Reference proteome</keyword>
<proteinExistence type="inferred from homology"/>
<evidence type="ECO:0000313" key="5">
    <source>
        <dbReference type="Proteomes" id="UP000178485"/>
    </source>
</evidence>
<keyword evidence="2" id="KW-0812">Transmembrane</keyword>
<feature type="transmembrane region" description="Helical" evidence="2">
    <location>
        <begin position="152"/>
        <end position="173"/>
    </location>
</feature>
<evidence type="ECO:0000256" key="1">
    <source>
        <dbReference type="ARBA" id="ARBA00006464"/>
    </source>
</evidence>
<keyword evidence="2" id="KW-0472">Membrane</keyword>
<keyword evidence="4" id="KW-0808">Transferase</keyword>
<dbReference type="AlphaFoldDB" id="A0A1G4GAD5"/>
<dbReference type="GO" id="GO:0016780">
    <property type="term" value="F:phosphotransferase activity, for other substituted phosphate groups"/>
    <property type="evidence" value="ECO:0007669"/>
    <property type="project" value="TreeGrafter"/>
</dbReference>
<dbReference type="EC" id="2.-.-.-" evidence="4"/>
<dbReference type="KEGG" id="pmuc:ING2E5A_2706"/>
<reference evidence="4 5" key="1">
    <citation type="submission" date="2016-08" db="EMBL/GenBank/DDBJ databases">
        <authorList>
            <person name="Seilhamer J.J."/>
        </authorList>
    </citation>
    <scope>NUCLEOTIDE SEQUENCE [LARGE SCALE GENOMIC DNA]</scope>
    <source>
        <strain evidence="4">ING2-E5A</strain>
    </source>
</reference>
<organism evidence="4 5">
    <name type="scientific">Petrimonas mucosa</name>
    <dbReference type="NCBI Taxonomy" id="1642646"/>
    <lineage>
        <taxon>Bacteria</taxon>
        <taxon>Pseudomonadati</taxon>
        <taxon>Bacteroidota</taxon>
        <taxon>Bacteroidia</taxon>
        <taxon>Bacteroidales</taxon>
        <taxon>Dysgonomonadaceae</taxon>
        <taxon>Petrimonas</taxon>
    </lineage>
</organism>
<dbReference type="RefSeq" id="WP_262502186.1">
    <property type="nucleotide sequence ID" value="NZ_LT608328.1"/>
</dbReference>
<comment type="similarity">
    <text evidence="1">Belongs to the bacterial sugar transferase family.</text>
</comment>
<keyword evidence="2" id="KW-1133">Transmembrane helix</keyword>
<dbReference type="InterPro" id="IPR003362">
    <property type="entry name" value="Bact_transf"/>
</dbReference>
<sequence length="393" mass="45568">MNPPIFFIGSDQQLAHHFVGILREAVSESPRVFSRYVDAARWLIDNSLDDDPVVFCEQQSLQEDEAGIKFLRRNFPHAYILLITAGLPGAERLDYIRAGVNDTVSPEANAELLSHFFQFIRKYRPHLQSRRQRDTTLLPQFKMPVTKRAFDVVVSICALLFLSPLFLLVALAIRLESKGPIFYKSRRVGTNYHIFDFWKFRSMYVDADKRLKEVEQYNQYATTTPTEEQQLPIDDGLDLEQLESLGQTFLVDDDFILPEEEYIAQNRQKTERAFVKIEKDPRVTRVGQFIRKYSIDELPQLINILKGEMSFVGNRPLPLYEAELLTGDNSVERFIAPAGLTGLWQVQKRGDAGKLSAEERKQLDIYYAQHYTIWLDLKIIFRTFAAFIQKEDV</sequence>
<gene>
    <name evidence="4" type="primary">amsG</name>
    <name evidence="4" type="ORF">ING2E5A_2706</name>
</gene>
<feature type="domain" description="Bacterial sugar transferase" evidence="3">
    <location>
        <begin position="147"/>
        <end position="388"/>
    </location>
</feature>
<dbReference type="Pfam" id="PF02397">
    <property type="entry name" value="Bac_transf"/>
    <property type="match status" value="1"/>
</dbReference>
<evidence type="ECO:0000256" key="2">
    <source>
        <dbReference type="SAM" id="Phobius"/>
    </source>
</evidence>
<protein>
    <submittedName>
        <fullName evidence="4">UDP-galactose-lipid carrier transferase</fullName>
        <ecNumber evidence="4">2.-.-.-</ecNumber>
    </submittedName>
</protein>
<dbReference type="STRING" id="1642646.ING2E5A_2706"/>
<dbReference type="EMBL" id="LT608328">
    <property type="protein sequence ID" value="SCM59502.1"/>
    <property type="molecule type" value="Genomic_DNA"/>
</dbReference>
<dbReference type="Proteomes" id="UP000178485">
    <property type="component" value="Chromosome i"/>
</dbReference>
<evidence type="ECO:0000313" key="4">
    <source>
        <dbReference type="EMBL" id="SCM59502.1"/>
    </source>
</evidence>